<organism evidence="3">
    <name type="scientific">marine sediment metagenome</name>
    <dbReference type="NCBI Taxonomy" id="412755"/>
    <lineage>
        <taxon>unclassified sequences</taxon>
        <taxon>metagenomes</taxon>
        <taxon>ecological metagenomes</taxon>
    </lineage>
</organism>
<keyword evidence="2" id="KW-0808">Transferase</keyword>
<dbReference type="PROSITE" id="PS01066">
    <property type="entry name" value="UPP_SYNTHASE"/>
    <property type="match status" value="1"/>
</dbReference>
<dbReference type="InterPro" id="IPR036424">
    <property type="entry name" value="UPP_synth-like_sf"/>
</dbReference>
<dbReference type="NCBIfam" id="TIGR00055">
    <property type="entry name" value="uppS"/>
    <property type="match status" value="1"/>
</dbReference>
<dbReference type="GO" id="GO:0045547">
    <property type="term" value="F:ditrans,polycis-polyprenyl diphosphate synthase [(2E,6E)-farnesyl diphosphate specific] activity"/>
    <property type="evidence" value="ECO:0007669"/>
    <property type="project" value="TreeGrafter"/>
</dbReference>
<dbReference type="EMBL" id="BARW01000004">
    <property type="protein sequence ID" value="GAI67451.1"/>
    <property type="molecule type" value="Genomic_DNA"/>
</dbReference>
<evidence type="ECO:0000256" key="1">
    <source>
        <dbReference type="ARBA" id="ARBA00001946"/>
    </source>
</evidence>
<dbReference type="Pfam" id="PF01255">
    <property type="entry name" value="Prenyltransf"/>
    <property type="match status" value="1"/>
</dbReference>
<name>X1RKI4_9ZZZZ</name>
<accession>X1RKI4</accession>
<sequence>MNLPNHLAIIPDGNRRWAKQRGLLALYGHNHGAEMMHITVKHLIARGIKYLTVWGFSTDNWKRTDAEVNDLIHLLAAWIEGDTPWLNSQGVRLRHIGRLRELSQDVQATINKAIELTSDNTGMVLTLAFNYSGRAEIVDAVCRLIDAGIPSHWIPPREIDEKFFSRYLDTDGIPDVDLVIRTAGEFRLSNFMLWQTAYSEFYFTEVLWPDFGIEELEKALKAYSERKRRLGGD</sequence>
<dbReference type="CDD" id="cd00475">
    <property type="entry name" value="Cis_IPPS"/>
    <property type="match status" value="1"/>
</dbReference>
<dbReference type="AlphaFoldDB" id="X1RKI4"/>
<evidence type="ECO:0000313" key="3">
    <source>
        <dbReference type="EMBL" id="GAI67451.1"/>
    </source>
</evidence>
<proteinExistence type="inferred from homology"/>
<dbReference type="InterPro" id="IPR001441">
    <property type="entry name" value="UPP_synth-like"/>
</dbReference>
<comment type="caution">
    <text evidence="3">The sequence shown here is derived from an EMBL/GenBank/DDBJ whole genome shotgun (WGS) entry which is preliminary data.</text>
</comment>
<dbReference type="SUPFAM" id="SSF64005">
    <property type="entry name" value="Undecaprenyl diphosphate synthase"/>
    <property type="match status" value="1"/>
</dbReference>
<dbReference type="PANTHER" id="PTHR10291:SF0">
    <property type="entry name" value="DEHYDRODOLICHYL DIPHOSPHATE SYNTHASE 2"/>
    <property type="match status" value="1"/>
</dbReference>
<evidence type="ECO:0008006" key="4">
    <source>
        <dbReference type="Google" id="ProtNLM"/>
    </source>
</evidence>
<comment type="cofactor">
    <cofactor evidence="1">
        <name>Mg(2+)</name>
        <dbReference type="ChEBI" id="CHEBI:18420"/>
    </cofactor>
</comment>
<gene>
    <name evidence="3" type="ORF">S12H4_00062</name>
</gene>
<reference evidence="3" key="1">
    <citation type="journal article" date="2014" name="Front. Microbiol.">
        <title>High frequency of phylogenetically diverse reductive dehalogenase-homologous genes in deep subseafloor sedimentary metagenomes.</title>
        <authorList>
            <person name="Kawai M."/>
            <person name="Futagami T."/>
            <person name="Toyoda A."/>
            <person name="Takaki Y."/>
            <person name="Nishi S."/>
            <person name="Hori S."/>
            <person name="Arai W."/>
            <person name="Tsubouchi T."/>
            <person name="Morono Y."/>
            <person name="Uchiyama I."/>
            <person name="Ito T."/>
            <person name="Fujiyama A."/>
            <person name="Inagaki F."/>
            <person name="Takami H."/>
        </authorList>
    </citation>
    <scope>NUCLEOTIDE SEQUENCE</scope>
    <source>
        <strain evidence="3">Expedition CK06-06</strain>
    </source>
</reference>
<dbReference type="GO" id="GO:0016094">
    <property type="term" value="P:polyprenol biosynthetic process"/>
    <property type="evidence" value="ECO:0007669"/>
    <property type="project" value="TreeGrafter"/>
</dbReference>
<protein>
    <recommendedName>
        <fullName evidence="4">Isoprenyl transferase</fullName>
    </recommendedName>
</protein>
<dbReference type="HAMAP" id="MF_01139">
    <property type="entry name" value="ISPT"/>
    <property type="match status" value="1"/>
</dbReference>
<dbReference type="Gene3D" id="3.40.1180.10">
    <property type="entry name" value="Decaprenyl diphosphate synthase-like"/>
    <property type="match status" value="1"/>
</dbReference>
<dbReference type="PANTHER" id="PTHR10291">
    <property type="entry name" value="DEHYDRODOLICHYL DIPHOSPHATE SYNTHASE FAMILY MEMBER"/>
    <property type="match status" value="1"/>
</dbReference>
<dbReference type="InterPro" id="IPR018520">
    <property type="entry name" value="UPP_synth-like_CS"/>
</dbReference>
<evidence type="ECO:0000256" key="2">
    <source>
        <dbReference type="ARBA" id="ARBA00022679"/>
    </source>
</evidence>